<organism evidence="1 2">
    <name type="scientific">Rhodopirellula halodulae</name>
    <dbReference type="NCBI Taxonomy" id="2894198"/>
    <lineage>
        <taxon>Bacteria</taxon>
        <taxon>Pseudomonadati</taxon>
        <taxon>Planctomycetota</taxon>
        <taxon>Planctomycetia</taxon>
        <taxon>Pirellulales</taxon>
        <taxon>Pirellulaceae</taxon>
        <taxon>Rhodopirellula</taxon>
    </lineage>
</organism>
<reference evidence="1" key="1">
    <citation type="submission" date="2021-11" db="EMBL/GenBank/DDBJ databases">
        <title>Genome sequence.</title>
        <authorList>
            <person name="Sun Q."/>
        </authorList>
    </citation>
    <scope>NUCLEOTIDE SEQUENCE</scope>
    <source>
        <strain evidence="1">JC740</strain>
    </source>
</reference>
<name>A0ABS8NCL0_9BACT</name>
<dbReference type="EMBL" id="JAJKFW010000006">
    <property type="protein sequence ID" value="MCC9641300.1"/>
    <property type="molecule type" value="Genomic_DNA"/>
</dbReference>
<evidence type="ECO:0008006" key="3">
    <source>
        <dbReference type="Google" id="ProtNLM"/>
    </source>
</evidence>
<dbReference type="RefSeq" id="WP_230255361.1">
    <property type="nucleotide sequence ID" value="NZ_JAJKFV010000029.1"/>
</dbReference>
<dbReference type="PROSITE" id="PS51257">
    <property type="entry name" value="PROKAR_LIPOPROTEIN"/>
    <property type="match status" value="1"/>
</dbReference>
<sequence>MNNVFRAVCLTSMIALGIGGFTGCGSDEAASVVDSEDLDAIQEYERMIAEEEKAAQEGMEASQ</sequence>
<evidence type="ECO:0000313" key="1">
    <source>
        <dbReference type="EMBL" id="MCC9641300.1"/>
    </source>
</evidence>
<protein>
    <recommendedName>
        <fullName evidence="3">Secreted protein</fullName>
    </recommendedName>
</protein>
<comment type="caution">
    <text evidence="1">The sequence shown here is derived from an EMBL/GenBank/DDBJ whole genome shotgun (WGS) entry which is preliminary data.</text>
</comment>
<proteinExistence type="predicted"/>
<dbReference type="Proteomes" id="UP001430306">
    <property type="component" value="Unassembled WGS sequence"/>
</dbReference>
<gene>
    <name evidence="1" type="ORF">LOC71_03370</name>
</gene>
<evidence type="ECO:0000313" key="2">
    <source>
        <dbReference type="Proteomes" id="UP001430306"/>
    </source>
</evidence>
<accession>A0ABS8NCL0</accession>
<keyword evidence="2" id="KW-1185">Reference proteome</keyword>